<dbReference type="OrthoDB" id="767369at2"/>
<keyword evidence="1" id="KW-0812">Transmembrane</keyword>
<comment type="caution">
    <text evidence="2">The sequence shown here is derived from an EMBL/GenBank/DDBJ whole genome shotgun (WGS) entry which is preliminary data.</text>
</comment>
<dbReference type="RefSeq" id="WP_039480857.1">
    <property type="nucleotide sequence ID" value="NZ_JSYN01000031.1"/>
</dbReference>
<dbReference type="Proteomes" id="UP000031246">
    <property type="component" value="Unassembled WGS sequence"/>
</dbReference>
<evidence type="ECO:0000313" key="2">
    <source>
        <dbReference type="EMBL" id="KIA91360.1"/>
    </source>
</evidence>
<keyword evidence="1" id="KW-0472">Membrane</keyword>
<evidence type="ECO:0000256" key="1">
    <source>
        <dbReference type="SAM" id="Phobius"/>
    </source>
</evidence>
<organism evidence="2 3">
    <name type="scientific">Pedobacter kyungheensis</name>
    <dbReference type="NCBI Taxonomy" id="1069985"/>
    <lineage>
        <taxon>Bacteria</taxon>
        <taxon>Pseudomonadati</taxon>
        <taxon>Bacteroidota</taxon>
        <taxon>Sphingobacteriia</taxon>
        <taxon>Sphingobacteriales</taxon>
        <taxon>Sphingobacteriaceae</taxon>
        <taxon>Pedobacter</taxon>
    </lineage>
</organism>
<keyword evidence="3" id="KW-1185">Reference proteome</keyword>
<feature type="transmembrane region" description="Helical" evidence="1">
    <location>
        <begin position="126"/>
        <end position="151"/>
    </location>
</feature>
<sequence>MKNKTLLHETLWLFGCLIVTIAVNFALLGKSLFEKDIDINLHDTYFIIKNHHFLLGFFIIFSFILFLIKESKRAFNRKIPFFIFLALGFGLVILIFKVDSIVFLLSELEARQITVAKEVAPSEEGIIAAILTPVNCILLIQTIAIAIMLFATYQHTKSRNN</sequence>
<proteinExistence type="predicted"/>
<dbReference type="InterPro" id="IPR036927">
    <property type="entry name" value="Cyt_c_oxase-like_su1_sf"/>
</dbReference>
<accession>A0A0C1DBJ1</accession>
<evidence type="ECO:0000313" key="3">
    <source>
        <dbReference type="Proteomes" id="UP000031246"/>
    </source>
</evidence>
<keyword evidence="1" id="KW-1133">Transmembrane helix</keyword>
<dbReference type="AlphaFoldDB" id="A0A0C1DBJ1"/>
<name>A0A0C1DBJ1_9SPHI</name>
<reference evidence="2 3" key="1">
    <citation type="submission" date="2014-10" db="EMBL/GenBank/DDBJ databases">
        <title>Pedobacter Kyungheensis.</title>
        <authorList>
            <person name="Anderson B.M."/>
            <person name="Newman J.D."/>
        </authorList>
    </citation>
    <scope>NUCLEOTIDE SEQUENCE [LARGE SCALE GENOMIC DNA]</scope>
    <source>
        <strain evidence="2 3">KACC 16221</strain>
    </source>
</reference>
<dbReference type="Gene3D" id="1.20.210.10">
    <property type="entry name" value="Cytochrome c oxidase-like, subunit I domain"/>
    <property type="match status" value="1"/>
</dbReference>
<dbReference type="EMBL" id="JSYN01000031">
    <property type="protein sequence ID" value="KIA91360.1"/>
    <property type="molecule type" value="Genomic_DNA"/>
</dbReference>
<feature type="transmembrane region" description="Helical" evidence="1">
    <location>
        <begin position="12"/>
        <end position="33"/>
    </location>
</feature>
<feature type="transmembrane region" description="Helical" evidence="1">
    <location>
        <begin position="53"/>
        <end position="69"/>
    </location>
</feature>
<protein>
    <submittedName>
        <fullName evidence="2">Uncharacterized protein</fullName>
    </submittedName>
</protein>
<gene>
    <name evidence="2" type="ORF">OC25_22285</name>
</gene>
<feature type="transmembrane region" description="Helical" evidence="1">
    <location>
        <begin position="81"/>
        <end position="106"/>
    </location>
</feature>